<dbReference type="SUPFAM" id="SSF51556">
    <property type="entry name" value="Metallo-dependent hydrolases"/>
    <property type="match status" value="1"/>
</dbReference>
<dbReference type="InterPro" id="IPR011059">
    <property type="entry name" value="Metal-dep_hydrolase_composite"/>
</dbReference>
<dbReference type="Pfam" id="PF01979">
    <property type="entry name" value="Amidohydro_1"/>
    <property type="match status" value="1"/>
</dbReference>
<dbReference type="Proteomes" id="UP001606303">
    <property type="component" value="Unassembled WGS sequence"/>
</dbReference>
<evidence type="ECO:0000313" key="3">
    <source>
        <dbReference type="EMBL" id="MFG6465984.1"/>
    </source>
</evidence>
<gene>
    <name evidence="3" type="ORF">ACG01O_05135</name>
</gene>
<dbReference type="EMBL" id="JBIGIB010000001">
    <property type="protein sequence ID" value="MFG6465984.1"/>
    <property type="molecule type" value="Genomic_DNA"/>
</dbReference>
<sequence length="681" mass="73915">MKLLTPLLALLLAASAQAQVQPHAPAAQTYTVVCAKVACGHLKVQESAGRLEVDYSYRNNGRGPDQKETMAFAPDGTWLAYRTEGVATYGARIADRFERDGSRAQWESSVDRGERSGVSPELVYLPVQASPAWAGRLARSLLQRPNRQADALPVGRLRIERVQTLKPAGASFDVGLYALEGLDLEPVYLWLREDDQRLFAQVAPGWGGTLEQGFEGELDRLSDAQRNAQLVRLERLAKTLPQPLAGLTLIEGVRWFDAAAAVMRGPADVYLQDGRIAAVVAPGRLKGVTPQQRISGAGRSLLPGLVDMHGHVGVGDLLLNLAAGVTAVRDVGNSNADLAELRGRIARGEVLGPRISANGFIEGKSPFSSQADFVPDNLADALAAIDWYAAHGYRQLKLYNSIRPEWVAPMVAHARALGLRTGGHVPAFMTARQAVEAGYDELHHINQVTLNFLVGKGDDTRTLLRFNLPGDKAADLKLNDQRTQDFLALLKKKGTVVDATMVAFEGQYTQRQGQPNPSYAMVADHLPAVVQRGLLAAESDLDDTKARRWGASWKVMMDLLRRLHEAGIPLVSGTDATPGFALHRELELYVQAGIPAAQALKIATWNGAKYSDRLNEIGSIERGKRADLLLVEGDPTADIRALRRVALVIQAQGDEARALSPAALFESMGIRPFVPAAEVRR</sequence>
<feature type="signal peptide" evidence="1">
    <location>
        <begin position="1"/>
        <end position="18"/>
    </location>
</feature>
<dbReference type="Gene3D" id="3.40.50.10910">
    <property type="entry name" value="Amidohydrolase"/>
    <property type="match status" value="1"/>
</dbReference>
<dbReference type="Gene3D" id="3.30.110.90">
    <property type="entry name" value="Amidohydrolase"/>
    <property type="match status" value="1"/>
</dbReference>
<dbReference type="InterPro" id="IPR051781">
    <property type="entry name" value="Metallo-dep_Hydrolase"/>
</dbReference>
<dbReference type="Gene3D" id="1.20.58.520">
    <property type="entry name" value="Amidohydrolase"/>
    <property type="match status" value="1"/>
</dbReference>
<evidence type="ECO:0000313" key="4">
    <source>
        <dbReference type="Proteomes" id="UP001606303"/>
    </source>
</evidence>
<reference evidence="3 4" key="1">
    <citation type="submission" date="2024-08" db="EMBL/GenBank/DDBJ databases">
        <authorList>
            <person name="Lu H."/>
        </authorList>
    </citation>
    <scope>NUCLEOTIDE SEQUENCE [LARGE SCALE GENOMIC DNA]</scope>
    <source>
        <strain evidence="3 4">BYS87W</strain>
    </source>
</reference>
<keyword evidence="4" id="KW-1185">Reference proteome</keyword>
<name>A0ABW7GW17_9BURK</name>
<comment type="caution">
    <text evidence="3">The sequence shown here is derived from an EMBL/GenBank/DDBJ whole genome shotgun (WGS) entry which is preliminary data.</text>
</comment>
<keyword evidence="1" id="KW-0732">Signal</keyword>
<dbReference type="RefSeq" id="WP_394381985.1">
    <property type="nucleotide sequence ID" value="NZ_JBIGIB010000001.1"/>
</dbReference>
<feature type="chain" id="PRO_5045852463" evidence="1">
    <location>
        <begin position="19"/>
        <end position="681"/>
    </location>
</feature>
<organism evidence="3 4">
    <name type="scientific">Pelomonas baiyunensis</name>
    <dbReference type="NCBI Taxonomy" id="3299026"/>
    <lineage>
        <taxon>Bacteria</taxon>
        <taxon>Pseudomonadati</taxon>
        <taxon>Pseudomonadota</taxon>
        <taxon>Betaproteobacteria</taxon>
        <taxon>Burkholderiales</taxon>
        <taxon>Sphaerotilaceae</taxon>
        <taxon>Roseateles</taxon>
    </lineage>
</organism>
<protein>
    <submittedName>
        <fullName evidence="3">Amidohydrolase family protein</fullName>
    </submittedName>
</protein>
<dbReference type="SUPFAM" id="SSF51338">
    <property type="entry name" value="Composite domain of metallo-dependent hydrolases"/>
    <property type="match status" value="1"/>
</dbReference>
<dbReference type="PANTHER" id="PTHR43135">
    <property type="entry name" value="ALPHA-D-RIBOSE 1-METHYLPHOSPHONATE 5-TRIPHOSPHATE DIPHOSPHATASE"/>
    <property type="match status" value="1"/>
</dbReference>
<evidence type="ECO:0000259" key="2">
    <source>
        <dbReference type="Pfam" id="PF01979"/>
    </source>
</evidence>
<proteinExistence type="predicted"/>
<feature type="domain" description="Amidohydrolase-related" evidence="2">
    <location>
        <begin position="559"/>
        <end position="644"/>
    </location>
</feature>
<dbReference type="Gene3D" id="2.30.40.10">
    <property type="entry name" value="Urease, subunit C, domain 1"/>
    <property type="match status" value="1"/>
</dbReference>
<dbReference type="PANTHER" id="PTHR43135:SF3">
    <property type="entry name" value="ALPHA-D-RIBOSE 1-METHYLPHOSPHONATE 5-TRIPHOSPHATE DIPHOSPHATASE"/>
    <property type="match status" value="1"/>
</dbReference>
<dbReference type="InterPro" id="IPR006680">
    <property type="entry name" value="Amidohydro-rel"/>
</dbReference>
<dbReference type="InterPro" id="IPR032466">
    <property type="entry name" value="Metal_Hydrolase"/>
</dbReference>
<evidence type="ECO:0000256" key="1">
    <source>
        <dbReference type="SAM" id="SignalP"/>
    </source>
</evidence>
<accession>A0ABW7GW17</accession>